<gene>
    <name evidence="3" type="ORF">GCM10023214_19410</name>
</gene>
<keyword evidence="2" id="KW-0812">Transmembrane</keyword>
<organism evidence="3 4">
    <name type="scientific">Amycolatopsis dongchuanensis</name>
    <dbReference type="NCBI Taxonomy" id="1070866"/>
    <lineage>
        <taxon>Bacteria</taxon>
        <taxon>Bacillati</taxon>
        <taxon>Actinomycetota</taxon>
        <taxon>Actinomycetes</taxon>
        <taxon>Pseudonocardiales</taxon>
        <taxon>Pseudonocardiaceae</taxon>
        <taxon>Amycolatopsis</taxon>
    </lineage>
</organism>
<reference evidence="4" key="1">
    <citation type="journal article" date="2019" name="Int. J. Syst. Evol. Microbiol.">
        <title>The Global Catalogue of Microorganisms (GCM) 10K type strain sequencing project: providing services to taxonomists for standard genome sequencing and annotation.</title>
        <authorList>
            <consortium name="The Broad Institute Genomics Platform"/>
            <consortium name="The Broad Institute Genome Sequencing Center for Infectious Disease"/>
            <person name="Wu L."/>
            <person name="Ma J."/>
        </authorList>
    </citation>
    <scope>NUCLEOTIDE SEQUENCE [LARGE SCALE GENOMIC DNA]</scope>
    <source>
        <strain evidence="4">JCM 18054</strain>
    </source>
</reference>
<protein>
    <submittedName>
        <fullName evidence="3">Uncharacterized protein</fullName>
    </submittedName>
</protein>
<comment type="caution">
    <text evidence="3">The sequence shown here is derived from an EMBL/GenBank/DDBJ whole genome shotgun (WGS) entry which is preliminary data.</text>
</comment>
<dbReference type="EMBL" id="BAABIB010000045">
    <property type="protein sequence ID" value="GAA5158379.1"/>
    <property type="molecule type" value="Genomic_DNA"/>
</dbReference>
<evidence type="ECO:0000313" key="3">
    <source>
        <dbReference type="EMBL" id="GAA5158379.1"/>
    </source>
</evidence>
<evidence type="ECO:0000256" key="2">
    <source>
        <dbReference type="SAM" id="Phobius"/>
    </source>
</evidence>
<feature type="compositionally biased region" description="Pro residues" evidence="1">
    <location>
        <begin position="50"/>
        <end position="74"/>
    </location>
</feature>
<keyword evidence="2" id="KW-1133">Transmembrane helix</keyword>
<dbReference type="RefSeq" id="WP_346053495.1">
    <property type="nucleotide sequence ID" value="NZ_BAABIB010000045.1"/>
</dbReference>
<dbReference type="Proteomes" id="UP001500192">
    <property type="component" value="Unassembled WGS sequence"/>
</dbReference>
<feature type="transmembrane region" description="Helical" evidence="2">
    <location>
        <begin position="151"/>
        <end position="173"/>
    </location>
</feature>
<name>A0ABP9Q845_9PSEU</name>
<feature type="region of interest" description="Disordered" evidence="1">
    <location>
        <begin position="32"/>
        <end position="146"/>
    </location>
</feature>
<sequence>MSWQDELRRLDADLAAGKISLREHRKQREELLAAASGGFAPSPVASPRAQEPPPAWPTAEPQPEPPAPAAPPQPGRSAALLASTVPTSAPSPADSRPTDSMPYPRIHEAPTVVTPAIPHGTLPGLVPPHQPGRQVPPLPTRPERTTGRKPTWLFLALGVLLVAAMIAGATWFLGERNTSTTTQTSAPTAVPAASLEDRLPALPGTPNAANGAMSIARGQELGIYSPQSAQVFTENGANEVVLRGAAQEPTYYLLLVIPARDGGGANAIADYLLQNAVSAGFTRVAGDVRATTGSNGTDRAAGTWYVSGSTVVAIWLWQAPAADQSLLATRMDQTVEAMRRALPPS</sequence>
<feature type="compositionally biased region" description="Pro residues" evidence="1">
    <location>
        <begin position="125"/>
        <end position="140"/>
    </location>
</feature>
<proteinExistence type="predicted"/>
<accession>A0ABP9Q845</accession>
<evidence type="ECO:0000256" key="1">
    <source>
        <dbReference type="SAM" id="MobiDB-lite"/>
    </source>
</evidence>
<evidence type="ECO:0000313" key="4">
    <source>
        <dbReference type="Proteomes" id="UP001500192"/>
    </source>
</evidence>
<keyword evidence="4" id="KW-1185">Reference proteome</keyword>
<keyword evidence="2" id="KW-0472">Membrane</keyword>